<proteinExistence type="predicted"/>
<evidence type="ECO:0000259" key="1">
    <source>
        <dbReference type="Pfam" id="PF00534"/>
    </source>
</evidence>
<dbReference type="SUPFAM" id="SSF53756">
    <property type="entry name" value="UDP-Glycosyltransferase/glycogen phosphorylase"/>
    <property type="match status" value="1"/>
</dbReference>
<organism evidence="3">
    <name type="scientific">human gut metagenome</name>
    <dbReference type="NCBI Taxonomy" id="408170"/>
    <lineage>
        <taxon>unclassified sequences</taxon>
        <taxon>metagenomes</taxon>
        <taxon>organismal metagenomes</taxon>
    </lineage>
</organism>
<feature type="domain" description="Glycosyl transferase family 1" evidence="1">
    <location>
        <begin position="189"/>
        <end position="334"/>
    </location>
</feature>
<comment type="caution">
    <text evidence="3">The sequence shown here is derived from an EMBL/GenBank/DDBJ whole genome shotgun (WGS) entry which is preliminary data.</text>
</comment>
<dbReference type="InterPro" id="IPR001296">
    <property type="entry name" value="Glyco_trans_1"/>
</dbReference>
<feature type="domain" description="Glycosyltransferase subfamily 4-like N-terminal" evidence="2">
    <location>
        <begin position="14"/>
        <end position="176"/>
    </location>
</feature>
<dbReference type="AlphaFoldDB" id="K1RQB4"/>
<gene>
    <name evidence="3" type="ORF">OBE_13914</name>
</gene>
<protein>
    <submittedName>
        <fullName evidence="3">Capsular polysaccharide biosynthesis protein</fullName>
    </submittedName>
</protein>
<reference evidence="3" key="1">
    <citation type="journal article" date="2013" name="Environ. Microbiol.">
        <title>Microbiota from the distal guts of lean and obese adolescents exhibit partial functional redundancy besides clear differences in community structure.</title>
        <authorList>
            <person name="Ferrer M."/>
            <person name="Ruiz A."/>
            <person name="Lanza F."/>
            <person name="Haange S.B."/>
            <person name="Oberbach A."/>
            <person name="Till H."/>
            <person name="Bargiela R."/>
            <person name="Campoy C."/>
            <person name="Segura M.T."/>
            <person name="Richter M."/>
            <person name="von Bergen M."/>
            <person name="Seifert J."/>
            <person name="Suarez A."/>
        </authorList>
    </citation>
    <scope>NUCLEOTIDE SEQUENCE</scope>
</reference>
<dbReference type="PANTHER" id="PTHR12526:SF630">
    <property type="entry name" value="GLYCOSYLTRANSFERASE"/>
    <property type="match status" value="1"/>
</dbReference>
<accession>K1RQB4</accession>
<dbReference type="Pfam" id="PF00534">
    <property type="entry name" value="Glycos_transf_1"/>
    <property type="match status" value="1"/>
</dbReference>
<dbReference type="EMBL" id="AJWZ01009599">
    <property type="protein sequence ID" value="EKC50837.1"/>
    <property type="molecule type" value="Genomic_DNA"/>
</dbReference>
<evidence type="ECO:0000313" key="3">
    <source>
        <dbReference type="EMBL" id="EKC50837.1"/>
    </source>
</evidence>
<dbReference type="Gene3D" id="3.40.50.2000">
    <property type="entry name" value="Glycogen Phosphorylase B"/>
    <property type="match status" value="2"/>
</dbReference>
<name>K1RQB4_9ZZZZ</name>
<sequence>MKKKLLFTAYSLDIGGIESALVNLLNYIDYDKYEVCLVLEKMSGYLLKKVNKNVQISEFRVSNHKNIIFRKAINLIHQLSFFLKNYHKYDFSCCYATYSFSCNKLARLASKNNSIYVHSNYRQLYDENSFKNFFDKRNINKFKTIFFVSNESKRDFLEIYSALADRSVVINNFVDVKSIKEKSLEKITLKKKKCETLFVYVGRLDDTSKKLGRAINLIDKIDNTKLLIVGSGPDDIKYRNLVKQKSLLDRVIFVGRRTNPYPYMLQADYIILTSDYEGFPVTYLEAIVLEKRIITTIDVSDDKINMGKDYAEIVSKNEDIMVKEVKTILEKPRKIKKIDLALIQKERSKELEKYFDGGDIDA</sequence>
<dbReference type="Pfam" id="PF13439">
    <property type="entry name" value="Glyco_transf_4"/>
    <property type="match status" value="1"/>
</dbReference>
<evidence type="ECO:0000259" key="2">
    <source>
        <dbReference type="Pfam" id="PF13439"/>
    </source>
</evidence>
<dbReference type="GO" id="GO:0016757">
    <property type="term" value="F:glycosyltransferase activity"/>
    <property type="evidence" value="ECO:0007669"/>
    <property type="project" value="InterPro"/>
</dbReference>
<dbReference type="InterPro" id="IPR028098">
    <property type="entry name" value="Glyco_trans_4-like_N"/>
</dbReference>
<dbReference type="CDD" id="cd03811">
    <property type="entry name" value="GT4_GT28_WabH-like"/>
    <property type="match status" value="1"/>
</dbReference>
<dbReference type="PANTHER" id="PTHR12526">
    <property type="entry name" value="GLYCOSYLTRANSFERASE"/>
    <property type="match status" value="1"/>
</dbReference>